<reference evidence="3" key="1">
    <citation type="submission" date="2014-09" db="EMBL/GenBank/DDBJ databases">
        <title>Vibrio variabilis JCM 19239. (C206) whole genome shotgun sequence.</title>
        <authorList>
            <person name="Sawabe T."/>
            <person name="Meirelles P."/>
            <person name="Nakanishi M."/>
            <person name="Sayaka M."/>
            <person name="Hattori M."/>
            <person name="Ohkuma M."/>
        </authorList>
    </citation>
    <scope>NUCLEOTIDE SEQUENCE [LARGE SCALE GENOMIC DNA]</scope>
    <source>
        <strain evidence="3">JCM 19239</strain>
    </source>
</reference>
<reference evidence="3" key="2">
    <citation type="submission" date="2014-09" db="EMBL/GenBank/DDBJ databases">
        <authorList>
            <consortium name="NBRP consortium"/>
            <person name="Sawabe T."/>
            <person name="Meirelles P."/>
            <person name="Nakanishi M."/>
            <person name="Sayaka M."/>
            <person name="Hattori M."/>
            <person name="Ohkuma M."/>
        </authorList>
    </citation>
    <scope>NUCLEOTIDE SEQUENCE [LARGE SCALE GENOMIC DNA]</scope>
    <source>
        <strain evidence="3">JCM 19239</strain>
    </source>
</reference>
<evidence type="ECO:0000313" key="3">
    <source>
        <dbReference type="Proteomes" id="UP000029223"/>
    </source>
</evidence>
<gene>
    <name evidence="2" type="ORF">JCM19239_7234</name>
</gene>
<accession>A0ABQ0J782</accession>
<evidence type="ECO:0000313" key="2">
    <source>
        <dbReference type="EMBL" id="GAL24634.1"/>
    </source>
</evidence>
<name>A0ABQ0J782_9VIBR</name>
<dbReference type="Proteomes" id="UP000029223">
    <property type="component" value="Unassembled WGS sequence"/>
</dbReference>
<dbReference type="EMBL" id="BBMS01000005">
    <property type="protein sequence ID" value="GAL24634.1"/>
    <property type="molecule type" value="Genomic_DNA"/>
</dbReference>
<keyword evidence="3" id="KW-1185">Reference proteome</keyword>
<organism evidence="2 3">
    <name type="scientific">Vibrio variabilis</name>
    <dbReference type="NCBI Taxonomy" id="990271"/>
    <lineage>
        <taxon>Bacteria</taxon>
        <taxon>Pseudomonadati</taxon>
        <taxon>Pseudomonadota</taxon>
        <taxon>Gammaproteobacteria</taxon>
        <taxon>Vibrionales</taxon>
        <taxon>Vibrionaceae</taxon>
        <taxon>Vibrio</taxon>
    </lineage>
</organism>
<proteinExistence type="predicted"/>
<evidence type="ECO:0000256" key="1">
    <source>
        <dbReference type="SAM" id="MobiDB-lite"/>
    </source>
</evidence>
<comment type="caution">
    <text evidence="2">The sequence shown here is derived from an EMBL/GenBank/DDBJ whole genome shotgun (WGS) entry which is preliminary data.</text>
</comment>
<protein>
    <submittedName>
        <fullName evidence="2">Uncharacterized protein</fullName>
    </submittedName>
</protein>
<feature type="region of interest" description="Disordered" evidence="1">
    <location>
        <begin position="24"/>
        <end position="44"/>
    </location>
</feature>
<feature type="compositionally biased region" description="Acidic residues" evidence="1">
    <location>
        <begin position="31"/>
        <end position="44"/>
    </location>
</feature>
<sequence length="85" mass="9519">MLEDDFELSDLDDSDLMLDEVLSAEDAQSQSDDDDVHLLADEDDNLDESSTDLLDEVLFESHLSSSTQDELDDDFDLDPFSLIAC</sequence>